<dbReference type="InterPro" id="IPR014001">
    <property type="entry name" value="Helicase_ATP-bd"/>
</dbReference>
<dbReference type="InterPro" id="IPR038557">
    <property type="entry name" value="RLR_C_sf"/>
</dbReference>
<keyword evidence="21" id="KW-1185">Reference proteome</keyword>
<keyword evidence="5" id="KW-0399">Innate immunity</keyword>
<evidence type="ECO:0000313" key="20">
    <source>
        <dbReference type="EMBL" id="CAL1526588.1"/>
    </source>
</evidence>
<dbReference type="GO" id="GO:0005737">
    <property type="term" value="C:cytoplasm"/>
    <property type="evidence" value="ECO:0007669"/>
    <property type="project" value="UniProtKB-SubCell"/>
</dbReference>
<dbReference type="GO" id="GO:0016787">
    <property type="term" value="F:hydrolase activity"/>
    <property type="evidence" value="ECO:0007669"/>
    <property type="project" value="UniProtKB-KW"/>
</dbReference>
<keyword evidence="4" id="KW-0963">Cytoplasm</keyword>
<evidence type="ECO:0000256" key="9">
    <source>
        <dbReference type="ARBA" id="ARBA00022806"/>
    </source>
</evidence>
<feature type="compositionally biased region" description="Basic and acidic residues" evidence="16">
    <location>
        <begin position="1105"/>
        <end position="1129"/>
    </location>
</feature>
<feature type="domain" description="Helicase ATP-binding" evidence="17">
    <location>
        <begin position="351"/>
        <end position="530"/>
    </location>
</feature>
<feature type="domain" description="Helicase C-terminal" evidence="18">
    <location>
        <begin position="721"/>
        <end position="880"/>
    </location>
</feature>
<dbReference type="GO" id="GO:0046872">
    <property type="term" value="F:metal ion binding"/>
    <property type="evidence" value="ECO:0007669"/>
    <property type="project" value="UniProtKB-KW"/>
</dbReference>
<evidence type="ECO:0000256" key="8">
    <source>
        <dbReference type="ARBA" id="ARBA00022801"/>
    </source>
</evidence>
<dbReference type="Pfam" id="PF00270">
    <property type="entry name" value="DEAD"/>
    <property type="match status" value="1"/>
</dbReference>
<dbReference type="InterPro" id="IPR051363">
    <property type="entry name" value="RLR_Helicase"/>
</dbReference>
<accession>A0AAV2GZ04</accession>
<dbReference type="Pfam" id="PF11648">
    <property type="entry name" value="RIG-I_C-RD"/>
    <property type="match status" value="1"/>
</dbReference>
<gene>
    <name evidence="20" type="ORF">GSLYS_00000765001</name>
</gene>
<comment type="subcellular location">
    <subcellularLocation>
        <location evidence="1">Cytoplasm</location>
    </subcellularLocation>
</comment>
<dbReference type="Proteomes" id="UP001497497">
    <property type="component" value="Unassembled WGS sequence"/>
</dbReference>
<feature type="compositionally biased region" description="Acidic residues" evidence="16">
    <location>
        <begin position="314"/>
        <end position="324"/>
    </location>
</feature>
<evidence type="ECO:0000256" key="3">
    <source>
        <dbReference type="ARBA" id="ARBA00012552"/>
    </source>
</evidence>
<keyword evidence="11" id="KW-0067">ATP-binding</keyword>
<dbReference type="Gene3D" id="2.170.150.30">
    <property type="entry name" value="RIG-I-like receptor, C-terminal regulatory domain"/>
    <property type="match status" value="1"/>
</dbReference>
<evidence type="ECO:0000256" key="14">
    <source>
        <dbReference type="ARBA" id="ARBA00023118"/>
    </source>
</evidence>
<proteinExistence type="inferred from homology"/>
<evidence type="ECO:0000259" key="18">
    <source>
        <dbReference type="PROSITE" id="PS51194"/>
    </source>
</evidence>
<evidence type="ECO:0000256" key="4">
    <source>
        <dbReference type="ARBA" id="ARBA00022490"/>
    </source>
</evidence>
<dbReference type="PROSITE" id="PS51789">
    <property type="entry name" value="RLR_CTR"/>
    <property type="match status" value="1"/>
</dbReference>
<feature type="compositionally biased region" description="Polar residues" evidence="16">
    <location>
        <begin position="1322"/>
        <end position="1335"/>
    </location>
</feature>
<protein>
    <recommendedName>
        <fullName evidence="3">RNA helicase</fullName>
        <ecNumber evidence="3">3.6.4.13</ecNumber>
    </recommendedName>
</protein>
<dbReference type="SUPFAM" id="SSF52540">
    <property type="entry name" value="P-loop containing nucleoside triphosphate hydrolases"/>
    <property type="match status" value="1"/>
</dbReference>
<dbReference type="GO" id="GO:0045087">
    <property type="term" value="P:innate immune response"/>
    <property type="evidence" value="ECO:0007669"/>
    <property type="project" value="UniProtKB-KW"/>
</dbReference>
<keyword evidence="14" id="KW-0051">Antiviral defense</keyword>
<comment type="similarity">
    <text evidence="2">Belongs to the helicase family. RLR subfamily.</text>
</comment>
<sequence length="1409" mass="159605">MEEFEDLQTITESLADTFKKYLNPQAVVEKWKFKEKESELVFLSDLENSREESVVKLLNWVHENKINGEPALNLFVQTLIELSEDSAGANSTAYVNSHHSTNAINGQKVELKKCVGYILQLVNRKWTQKMSDTEWQEIIDVMKSHKFIMEKDARTCKEKTEPYEMCLELIHSIKRNKPEWPCDFINAIVERNPELVEMQQDVKANQFGNVRFKTVRLELPMHTDVNFPDDDSTVSALSSNTLPSMSDDWENEINASSHLDSRRREKSKFHLSMEMKNSPGVQMVISMGALNDDQITTEPQDKKAKFISHSQSFSDEEFESEEADQNEKEQENAHSNEQPSLNLRQYQLELAANALKGRNTIICAPTGSGKTRVAMHIILEHLKGQKENEPKRKVAFLARTVPLVMQQYKSIGKYLPKPYEVTNLTGESEDSMHLHMILPDNDVIVMTPRILENHFHRNCLPNLGVFSMLIFDECHHTRKGEPYNTLMYSYLKTKKTNPEIKLPQIVGLTASISVEKAVQDEEAVKCILKVCGNLDVDSISMVRQYEVELKETVPVPEEKMIKLHERDNDQPVEKILSIMEKLEAIIMYHAKEIRNQELNSFVQKIPTDKKSQQYGQWAVKIKNLAKSLPRNEEKETNLSVRYIIIVSDYLMAYNVALETHDLVQLRDVLFYLEKYFVKYRENEKRTSGESTCYTLFEGLKQVLKKRGDDENPNLTLLKHTLLEHLVGKGEKSCGIIFVRTRALTDALTSWLQRCGNKDLQRLKATVFTGTAASVDQGGMTQTEQEEIIRRFRTGDVRLLVATSVGEEGLDIPECNLVIKYNHVGNEVTTVQTRGRSRKEGGMSILLAMDKILRKERINQEKAKMMTRALQKIASMNRKFIRKSNQAHQEQIMKEEEILEYVKEQEESRLQRKPFKMVCHLCRKLVISSKDIKTILGTHRVVVDRNILKLVKIDPYKDGKYFDEVQMIGSVRCMAEPEPGKHCTNKLGSMMLYARVPFLVLGIKYFGFDVNSKIGLEFYNQWKKVPYFIDEIEPEDIQRYLPEKTIETNPGNDDVEDDDDDDDDDDGDGDSDDDEGNKPPELESPVKNIQTHHFNVQDMSSTKFKHSVETQKSVRSDDGQSDTDSGRYSDKASISSATSTTELKQVIPDVRHQLLLGPEEPNNVRRAFVTGYSNPDKKPAVQITQQSSELLSSFKEIQPYFSEFSDISALVPPTNFSTESHIGAPLVSDCSDISVQKLEDRNSGENSSGGPGQSTPANEMPSLDSIQVSLESDTRDSSPTAPDSSAGPTSYIGPGVGAVADPVNHIGPVLRSLESNDGDRSHSSSVDDNYQNQKPVNQIPEVKGDGEDSVGNSPHSQADDVLQISQDETDDDETDVKKPLPGYGAGQQRRDGDNDDPPSQKGSSMMSTLL</sequence>
<dbReference type="EMBL" id="CAXITT010000006">
    <property type="protein sequence ID" value="CAL1526588.1"/>
    <property type="molecule type" value="Genomic_DNA"/>
</dbReference>
<dbReference type="InterPro" id="IPR001650">
    <property type="entry name" value="Helicase_C-like"/>
</dbReference>
<dbReference type="Gene3D" id="1.20.1320.30">
    <property type="match status" value="1"/>
</dbReference>
<evidence type="ECO:0000256" key="11">
    <source>
        <dbReference type="ARBA" id="ARBA00022840"/>
    </source>
</evidence>
<keyword evidence="12" id="KW-0391">Immunity</keyword>
<evidence type="ECO:0000256" key="6">
    <source>
        <dbReference type="ARBA" id="ARBA00022723"/>
    </source>
</evidence>
<keyword evidence="7" id="KW-0547">Nucleotide-binding</keyword>
<evidence type="ECO:0000256" key="16">
    <source>
        <dbReference type="SAM" id="MobiDB-lite"/>
    </source>
</evidence>
<evidence type="ECO:0000256" key="5">
    <source>
        <dbReference type="ARBA" id="ARBA00022588"/>
    </source>
</evidence>
<reference evidence="20 21" key="1">
    <citation type="submission" date="2024-04" db="EMBL/GenBank/DDBJ databases">
        <authorList>
            <consortium name="Genoscope - CEA"/>
            <person name="William W."/>
        </authorList>
    </citation>
    <scope>NUCLEOTIDE SEQUENCE [LARGE SCALE GENOMIC DNA]</scope>
</reference>
<dbReference type="GO" id="GO:0051607">
    <property type="term" value="P:defense response to virus"/>
    <property type="evidence" value="ECO:0007669"/>
    <property type="project" value="UniProtKB-KW"/>
</dbReference>
<feature type="compositionally biased region" description="Polar residues" evidence="16">
    <location>
        <begin position="1399"/>
        <end position="1409"/>
    </location>
</feature>
<dbReference type="InterPro" id="IPR041204">
    <property type="entry name" value="RIG-I-like_C"/>
</dbReference>
<dbReference type="Pfam" id="PF18119">
    <property type="entry name" value="RIG-I_C"/>
    <property type="match status" value="1"/>
</dbReference>
<keyword evidence="8" id="KW-0378">Hydrolase</keyword>
<keyword evidence="6" id="KW-0479">Metal-binding</keyword>
<dbReference type="GO" id="GO:0003723">
    <property type="term" value="F:RNA binding"/>
    <property type="evidence" value="ECO:0007669"/>
    <property type="project" value="UniProtKB-KW"/>
</dbReference>
<keyword evidence="13" id="KW-0694">RNA-binding</keyword>
<dbReference type="SMART" id="SM00490">
    <property type="entry name" value="HELICc"/>
    <property type="match status" value="1"/>
</dbReference>
<dbReference type="SMART" id="SM00487">
    <property type="entry name" value="DEXDc"/>
    <property type="match status" value="1"/>
</dbReference>
<feature type="domain" description="RLR CTR" evidence="19">
    <location>
        <begin position="904"/>
        <end position="1038"/>
    </location>
</feature>
<evidence type="ECO:0000256" key="13">
    <source>
        <dbReference type="ARBA" id="ARBA00022884"/>
    </source>
</evidence>
<keyword evidence="9" id="KW-0347">Helicase</keyword>
<dbReference type="InterPro" id="IPR027417">
    <property type="entry name" value="P-loop_NTPase"/>
</dbReference>
<organism evidence="20 21">
    <name type="scientific">Lymnaea stagnalis</name>
    <name type="common">Great pond snail</name>
    <name type="synonym">Helix stagnalis</name>
    <dbReference type="NCBI Taxonomy" id="6523"/>
    <lineage>
        <taxon>Eukaryota</taxon>
        <taxon>Metazoa</taxon>
        <taxon>Spiralia</taxon>
        <taxon>Lophotrochozoa</taxon>
        <taxon>Mollusca</taxon>
        <taxon>Gastropoda</taxon>
        <taxon>Heterobranchia</taxon>
        <taxon>Euthyneura</taxon>
        <taxon>Panpulmonata</taxon>
        <taxon>Hygrophila</taxon>
        <taxon>Lymnaeoidea</taxon>
        <taxon>Lymnaeidae</taxon>
        <taxon>Lymnaea</taxon>
    </lineage>
</organism>
<feature type="compositionally biased region" description="Polar residues" evidence="16">
    <location>
        <begin position="233"/>
        <end position="244"/>
    </location>
</feature>
<feature type="region of interest" description="Disordered" evidence="16">
    <location>
        <begin position="1232"/>
        <end position="1409"/>
    </location>
</feature>
<dbReference type="InterPro" id="IPR011545">
    <property type="entry name" value="DEAD/DEAH_box_helicase_dom"/>
</dbReference>
<feature type="region of interest" description="Disordered" evidence="16">
    <location>
        <begin position="299"/>
        <end position="341"/>
    </location>
</feature>
<dbReference type="PROSITE" id="PS51192">
    <property type="entry name" value="HELICASE_ATP_BIND_1"/>
    <property type="match status" value="1"/>
</dbReference>
<evidence type="ECO:0000259" key="19">
    <source>
        <dbReference type="PROSITE" id="PS51789"/>
    </source>
</evidence>
<evidence type="ECO:0000256" key="15">
    <source>
        <dbReference type="ARBA" id="ARBA00049390"/>
    </source>
</evidence>
<feature type="region of interest" description="Disordered" evidence="16">
    <location>
        <begin position="230"/>
        <end position="268"/>
    </location>
</feature>
<evidence type="ECO:0000313" key="21">
    <source>
        <dbReference type="Proteomes" id="UP001497497"/>
    </source>
</evidence>
<feature type="compositionally biased region" description="Basic and acidic residues" evidence="16">
    <location>
        <begin position="325"/>
        <end position="334"/>
    </location>
</feature>
<evidence type="ECO:0000256" key="10">
    <source>
        <dbReference type="ARBA" id="ARBA00022833"/>
    </source>
</evidence>
<evidence type="ECO:0000256" key="2">
    <source>
        <dbReference type="ARBA" id="ARBA00006866"/>
    </source>
</evidence>
<dbReference type="PANTHER" id="PTHR14074">
    <property type="entry name" value="HELICASE WITH DEATH DOMAIN-RELATED"/>
    <property type="match status" value="1"/>
</dbReference>
<dbReference type="Gene3D" id="3.40.50.300">
    <property type="entry name" value="P-loop containing nucleotide triphosphate hydrolases"/>
    <property type="match status" value="2"/>
</dbReference>
<name>A0AAV2GZ04_LYMST</name>
<keyword evidence="10" id="KW-0862">Zinc</keyword>
<evidence type="ECO:0000256" key="12">
    <source>
        <dbReference type="ARBA" id="ARBA00022859"/>
    </source>
</evidence>
<comment type="catalytic activity">
    <reaction evidence="15">
        <text>ATP + H2O = ADP + phosphate + H(+)</text>
        <dbReference type="Rhea" id="RHEA:13065"/>
        <dbReference type="ChEBI" id="CHEBI:15377"/>
        <dbReference type="ChEBI" id="CHEBI:15378"/>
        <dbReference type="ChEBI" id="CHEBI:30616"/>
        <dbReference type="ChEBI" id="CHEBI:43474"/>
        <dbReference type="ChEBI" id="CHEBI:456216"/>
        <dbReference type="EC" id="3.6.4.13"/>
    </reaction>
    <physiologicalReaction direction="left-to-right" evidence="15">
        <dbReference type="Rhea" id="RHEA:13066"/>
    </physiologicalReaction>
</comment>
<feature type="compositionally biased region" description="Acidic residues" evidence="16">
    <location>
        <begin position="1052"/>
        <end position="1074"/>
    </location>
</feature>
<dbReference type="GO" id="GO:0005524">
    <property type="term" value="F:ATP binding"/>
    <property type="evidence" value="ECO:0007669"/>
    <property type="project" value="UniProtKB-KW"/>
</dbReference>
<dbReference type="PROSITE" id="PS51194">
    <property type="entry name" value="HELICASE_CTER"/>
    <property type="match status" value="1"/>
</dbReference>
<dbReference type="InterPro" id="IPR021673">
    <property type="entry name" value="RLR_CTR"/>
</dbReference>
<evidence type="ECO:0000256" key="1">
    <source>
        <dbReference type="ARBA" id="ARBA00004496"/>
    </source>
</evidence>
<dbReference type="EC" id="3.6.4.13" evidence="3"/>
<dbReference type="GO" id="GO:0003724">
    <property type="term" value="F:RNA helicase activity"/>
    <property type="evidence" value="ECO:0007669"/>
    <property type="project" value="UniProtKB-EC"/>
</dbReference>
<feature type="region of interest" description="Disordered" evidence="16">
    <location>
        <begin position="1040"/>
        <end position="1138"/>
    </location>
</feature>
<feature type="compositionally biased region" description="Polar residues" evidence="16">
    <location>
        <begin position="1086"/>
        <end position="1101"/>
    </location>
</feature>
<evidence type="ECO:0000256" key="7">
    <source>
        <dbReference type="ARBA" id="ARBA00022741"/>
    </source>
</evidence>
<comment type="caution">
    <text evidence="20">The sequence shown here is derived from an EMBL/GenBank/DDBJ whole genome shotgun (WGS) entry which is preliminary data.</text>
</comment>
<dbReference type="Pfam" id="PF00271">
    <property type="entry name" value="Helicase_C"/>
    <property type="match status" value="1"/>
</dbReference>
<evidence type="ECO:0000259" key="17">
    <source>
        <dbReference type="PROSITE" id="PS51192"/>
    </source>
</evidence>
<feature type="compositionally biased region" description="Polar residues" evidence="16">
    <location>
        <begin position="1263"/>
        <end position="1287"/>
    </location>
</feature>
<dbReference type="PANTHER" id="PTHR14074:SF16">
    <property type="entry name" value="ANTIVIRAL INNATE IMMUNE RESPONSE RECEPTOR RIG-I"/>
    <property type="match status" value="1"/>
</dbReference>